<dbReference type="Proteomes" id="UP000009236">
    <property type="component" value="Chromosome"/>
</dbReference>
<organism evidence="3">
    <name type="scientific">Isoptericola variabilis (strain 225)</name>
    <dbReference type="NCBI Taxonomy" id="743718"/>
    <lineage>
        <taxon>Bacteria</taxon>
        <taxon>Bacillati</taxon>
        <taxon>Actinomycetota</taxon>
        <taxon>Actinomycetes</taxon>
        <taxon>Micrococcales</taxon>
        <taxon>Promicromonosporaceae</taxon>
        <taxon>Isoptericola</taxon>
    </lineage>
</organism>
<keyword evidence="3" id="KW-1185">Reference proteome</keyword>
<dbReference type="RefSeq" id="WP_013838283.1">
    <property type="nucleotide sequence ID" value="NC_015588.1"/>
</dbReference>
<accession>F6FRD0</accession>
<evidence type="ECO:0000313" key="3">
    <source>
        <dbReference type="Proteomes" id="UP000009236"/>
    </source>
</evidence>
<dbReference type="Pfam" id="PF13835">
    <property type="entry name" value="DUF4194"/>
    <property type="match status" value="1"/>
</dbReference>
<feature type="region of interest" description="Disordered" evidence="1">
    <location>
        <begin position="1"/>
        <end position="21"/>
    </location>
</feature>
<evidence type="ECO:0000256" key="1">
    <source>
        <dbReference type="SAM" id="MobiDB-lite"/>
    </source>
</evidence>
<protein>
    <recommendedName>
        <fullName evidence="4">DUF4194 domain-containing protein</fullName>
    </recommendedName>
</protein>
<reference evidence="2 3" key="1">
    <citation type="submission" date="2011-05" db="EMBL/GenBank/DDBJ databases">
        <title>Complete sequence of Isoptericola variabilis 225.</title>
        <authorList>
            <consortium name="US DOE Joint Genome Institute"/>
            <person name="Lucas S."/>
            <person name="Han J."/>
            <person name="Lapidus A."/>
            <person name="Cheng J.-F."/>
            <person name="Goodwin L."/>
            <person name="Pitluck S."/>
            <person name="Peters L."/>
            <person name="Mikhailova N."/>
            <person name="Zeytun A."/>
            <person name="Han C."/>
            <person name="Tapia R."/>
            <person name="Land M."/>
            <person name="Hauser L."/>
            <person name="Kyrpides N."/>
            <person name="Ivanova N."/>
            <person name="Pagani I."/>
            <person name="Siebers A."/>
            <person name="Allgaier M."/>
            <person name="Thelen M."/>
            <person name="Hugenholtz P."/>
            <person name="Gladden J."/>
            <person name="Woyke T."/>
        </authorList>
    </citation>
    <scope>NUCLEOTIDE SEQUENCE [LARGE SCALE GENOMIC DNA]</scope>
    <source>
        <strain evidence="3">225</strain>
    </source>
</reference>
<dbReference type="EMBL" id="CP002810">
    <property type="protein sequence ID" value="AEG43891.1"/>
    <property type="molecule type" value="Genomic_DNA"/>
</dbReference>
<evidence type="ECO:0000313" key="2">
    <source>
        <dbReference type="EMBL" id="AEG43891.1"/>
    </source>
</evidence>
<dbReference type="eggNOG" id="ENOG502Z8JM">
    <property type="taxonomic scope" value="Bacteria"/>
</dbReference>
<dbReference type="AlphaFoldDB" id="F6FRD0"/>
<proteinExistence type="predicted"/>
<name>F6FRD0_ISOV2</name>
<dbReference type="InterPro" id="IPR025449">
    <property type="entry name" value="JetB"/>
</dbReference>
<evidence type="ECO:0008006" key="4">
    <source>
        <dbReference type="Google" id="ProtNLM"/>
    </source>
</evidence>
<dbReference type="HOGENOM" id="CLU_085940_2_0_11"/>
<dbReference type="STRING" id="743718.Isova_1116"/>
<sequence>MTDVDTASEAAAEPLWEGDPGTLREPSRRALAALVKGPYVSAERHGEIWRALAADTAVIRSRLADMFLELVVDQALGIAFVRGAQTADGTAPQVVRTLPLTFIDTVLLLHLRGELVRAGGTGRVIVGKDEVYDQLHVYRAAASTDEQGFTRRINASWTKFEKQNLVIPTSTEGRYEVCPVLRLVFGPEEIAAVRDEYRRLLGRAPADEVATDEAPAQEDDA</sequence>
<dbReference type="KEGG" id="iva:Isova_1116"/>
<gene>
    <name evidence="2" type="ordered locus">Isova_1116</name>
</gene>